<gene>
    <name evidence="2" type="ORF">CNEO2_100121</name>
</gene>
<feature type="coiled-coil region" evidence="1">
    <location>
        <begin position="101"/>
        <end position="128"/>
    </location>
</feature>
<organism evidence="2 3">
    <name type="scientific">Clostridium neonatale</name>
    <dbReference type="NCBI Taxonomy" id="137838"/>
    <lineage>
        <taxon>Bacteria</taxon>
        <taxon>Bacillati</taxon>
        <taxon>Bacillota</taxon>
        <taxon>Clostridia</taxon>
        <taxon>Eubacteriales</taxon>
        <taxon>Clostridiaceae</taxon>
        <taxon>Clostridium</taxon>
    </lineage>
</organism>
<comment type="caution">
    <text evidence="2">The sequence shown here is derived from an EMBL/GenBank/DDBJ whole genome shotgun (WGS) entry which is preliminary data.</text>
</comment>
<evidence type="ECO:0000313" key="2">
    <source>
        <dbReference type="EMBL" id="CAI3539703.1"/>
    </source>
</evidence>
<proteinExistence type="predicted"/>
<evidence type="ECO:0000256" key="1">
    <source>
        <dbReference type="SAM" id="Coils"/>
    </source>
</evidence>
<sequence>MLEQNKYKVYIKIDENKCITNVESSLTLTDTSDYIQIDEGTGDKYSHAQGNYFPRDKPLRDSQGRCNYKYVNNEVVELTDEEKESLFPTPVQQPTEQQILNAKLLQDNANMQLELEQQKQLNAQILLQIAGGSTND</sequence>
<dbReference type="EMBL" id="CAMTCP010000011">
    <property type="protein sequence ID" value="CAI3539703.1"/>
    <property type="molecule type" value="Genomic_DNA"/>
</dbReference>
<dbReference type="AlphaFoldDB" id="A0AAD2DBF1"/>
<keyword evidence="1" id="KW-0175">Coiled coil</keyword>
<name>A0AAD2DBF1_9CLOT</name>
<accession>A0AAD2DBF1</accession>
<dbReference type="Proteomes" id="UP001189143">
    <property type="component" value="Unassembled WGS sequence"/>
</dbReference>
<evidence type="ECO:0000313" key="3">
    <source>
        <dbReference type="Proteomes" id="UP001189143"/>
    </source>
</evidence>
<protein>
    <submittedName>
        <fullName evidence="2">Uncharacterized protein</fullName>
    </submittedName>
</protein>
<dbReference type="RefSeq" id="WP_317049810.1">
    <property type="nucleotide sequence ID" value="NZ_CAMRXC010000251.1"/>
</dbReference>
<reference evidence="2" key="1">
    <citation type="submission" date="2022-10" db="EMBL/GenBank/DDBJ databases">
        <authorList>
            <person name="Aires J."/>
            <person name="Mesa V."/>
        </authorList>
    </citation>
    <scope>NUCLEOTIDE SEQUENCE</scope>
    <source>
        <strain evidence="2">Clostridium neonatale JD116</strain>
    </source>
</reference>